<keyword evidence="7" id="KW-1015">Disulfide bond</keyword>
<dbReference type="CDD" id="cd13113">
    <property type="entry name" value="Wnt"/>
    <property type="match status" value="1"/>
</dbReference>
<organism evidence="10">
    <name type="scientific">Dugesia japonica</name>
    <name type="common">Planarian</name>
    <dbReference type="NCBI Taxonomy" id="6161"/>
    <lineage>
        <taxon>Eukaryota</taxon>
        <taxon>Metazoa</taxon>
        <taxon>Spiralia</taxon>
        <taxon>Lophotrochozoa</taxon>
        <taxon>Platyhelminthes</taxon>
        <taxon>Rhabditophora</taxon>
        <taxon>Seriata</taxon>
        <taxon>Tricladida</taxon>
        <taxon>Continenticola</taxon>
        <taxon>Geoplanoidea</taxon>
        <taxon>Dugesiidae</taxon>
        <taxon>Dugesia</taxon>
    </lineage>
</organism>
<dbReference type="InterPro" id="IPR043158">
    <property type="entry name" value="Wnt_C"/>
</dbReference>
<protein>
    <recommendedName>
        <fullName evidence="9">Protein Wnt</fullName>
    </recommendedName>
</protein>
<dbReference type="PROSITE" id="PS00246">
    <property type="entry name" value="WNT1"/>
    <property type="match status" value="1"/>
</dbReference>
<dbReference type="PANTHER" id="PTHR12027">
    <property type="entry name" value="WNT RELATED"/>
    <property type="match status" value="1"/>
</dbReference>
<dbReference type="GO" id="GO:0005615">
    <property type="term" value="C:extracellular space"/>
    <property type="evidence" value="ECO:0007669"/>
    <property type="project" value="TreeGrafter"/>
</dbReference>
<keyword evidence="6 9" id="KW-0879">Wnt signaling pathway</keyword>
<evidence type="ECO:0000256" key="5">
    <source>
        <dbReference type="ARBA" id="ARBA00022530"/>
    </source>
</evidence>
<dbReference type="SMART" id="SM00097">
    <property type="entry name" value="WNT1"/>
    <property type="match status" value="1"/>
</dbReference>
<dbReference type="GO" id="GO:0005125">
    <property type="term" value="F:cytokine activity"/>
    <property type="evidence" value="ECO:0007669"/>
    <property type="project" value="TreeGrafter"/>
</dbReference>
<dbReference type="GO" id="GO:0005109">
    <property type="term" value="F:frizzled binding"/>
    <property type="evidence" value="ECO:0007669"/>
    <property type="project" value="TreeGrafter"/>
</dbReference>
<dbReference type="Pfam" id="PF00110">
    <property type="entry name" value="wnt"/>
    <property type="match status" value="1"/>
</dbReference>
<comment type="similarity">
    <text evidence="2 9">Belongs to the Wnt family.</text>
</comment>
<feature type="non-terminal residue" evidence="10">
    <location>
        <position position="1"/>
    </location>
</feature>
<reference evidence="10" key="1">
    <citation type="submission" date="2004-06" db="EMBL/GenBank/DDBJ databases">
        <title>WNT signaling is required for brain pattern formation in planarian.</title>
        <authorList>
            <person name="Kobayashi C."/>
            <person name="Ogawa K."/>
            <person name="Mineta K."/>
            <person name="Nakazawa M."/>
            <person name="Ikeo K."/>
            <person name="Gojobori T."/>
            <person name="Agata K."/>
        </authorList>
    </citation>
    <scope>NUCLEOTIDE SEQUENCE</scope>
    <source>
        <strain evidence="10">GI</strain>
    </source>
</reference>
<dbReference type="GO" id="GO:0045165">
    <property type="term" value="P:cell fate commitment"/>
    <property type="evidence" value="ECO:0007669"/>
    <property type="project" value="TreeGrafter"/>
</dbReference>
<dbReference type="InterPro" id="IPR005817">
    <property type="entry name" value="Wnt"/>
</dbReference>
<name>Q589S1_DUGJA</name>
<dbReference type="AlphaFoldDB" id="Q589S1"/>
<proteinExistence type="evidence at transcript level"/>
<keyword evidence="4" id="KW-0964">Secreted</keyword>
<dbReference type="GO" id="GO:0030182">
    <property type="term" value="P:neuron differentiation"/>
    <property type="evidence" value="ECO:0007669"/>
    <property type="project" value="TreeGrafter"/>
</dbReference>
<accession>Q589S1</accession>
<dbReference type="PRINTS" id="PR01349">
    <property type="entry name" value="WNTPROTEIN"/>
</dbReference>
<comment type="function">
    <text evidence="9">Ligand for members of the frizzled family of seven transmembrane receptors.</text>
</comment>
<dbReference type="EMBL" id="AB181915">
    <property type="protein sequence ID" value="BAD93245.1"/>
    <property type="molecule type" value="mRNA"/>
</dbReference>
<evidence type="ECO:0000256" key="8">
    <source>
        <dbReference type="ARBA" id="ARBA00023288"/>
    </source>
</evidence>
<evidence type="ECO:0000256" key="2">
    <source>
        <dbReference type="ARBA" id="ARBA00005683"/>
    </source>
</evidence>
<evidence type="ECO:0000256" key="6">
    <source>
        <dbReference type="ARBA" id="ARBA00022687"/>
    </source>
</evidence>
<keyword evidence="5" id="KW-0272">Extracellular matrix</keyword>
<evidence type="ECO:0000256" key="9">
    <source>
        <dbReference type="RuleBase" id="RU003500"/>
    </source>
</evidence>
<evidence type="ECO:0000256" key="4">
    <source>
        <dbReference type="ARBA" id="ARBA00022525"/>
    </source>
</evidence>
<keyword evidence="8" id="KW-0449">Lipoprotein</keyword>
<evidence type="ECO:0000313" key="10">
    <source>
        <dbReference type="EMBL" id="BAD93245.1"/>
    </source>
</evidence>
<evidence type="ECO:0000256" key="3">
    <source>
        <dbReference type="ARBA" id="ARBA00022473"/>
    </source>
</evidence>
<dbReference type="PANTHER" id="PTHR12027:SF37">
    <property type="entry name" value="PROTEIN WNT"/>
    <property type="match status" value="1"/>
</dbReference>
<comment type="subcellular location">
    <subcellularLocation>
        <location evidence="1 9">Secreted</location>
        <location evidence="1 9">Extracellular space</location>
        <location evidence="1 9">Extracellular matrix</location>
    </subcellularLocation>
</comment>
<keyword evidence="3 9" id="KW-0217">Developmental protein</keyword>
<dbReference type="InterPro" id="IPR018161">
    <property type="entry name" value="Wnt_CS"/>
</dbReference>
<dbReference type="Gene3D" id="3.30.2460.20">
    <property type="match status" value="1"/>
</dbReference>
<gene>
    <name evidence="10" type="primary">DjwntB</name>
</gene>
<evidence type="ECO:0000256" key="1">
    <source>
        <dbReference type="ARBA" id="ARBA00004498"/>
    </source>
</evidence>
<dbReference type="GO" id="GO:0060070">
    <property type="term" value="P:canonical Wnt signaling pathway"/>
    <property type="evidence" value="ECO:0007669"/>
    <property type="project" value="TreeGrafter"/>
</dbReference>
<sequence length="380" mass="44110">ARGFNIIQRISLILLHVILFIIRGSFPKHWIVKSLPITFNSPFQTNDIKQICPMIFEESSKEKNLCLTYPNMMVSIVYGAKLGLVECAQQFKFERWNCTFNESFPNMMTHHLHEMTVRSVKETAFLFSIWSSGVVYSITNSCSKGDLKECYCDPQRHGQDKDGSGDFTWGGCSDHIKFGMKVSTIFLDNHDRKDQTGRSLMNQHNNRVGRRVVWKTRLKKCKCHGVSGACSLRTCWQRMNDFRRIGDMLKKLYNKPQKVSYNPFQKSLTFSRNQFRRPSKKRLVYIEQSQDYCIQDLTIGHPGTGGRECNYTSSQHDSCSELCCNRGHYAYEMVVEENCDCKFFWCCEVDAKYAGERYSCIDVNIQCGEEVVHRQQSYSI</sequence>
<evidence type="ECO:0000256" key="7">
    <source>
        <dbReference type="ARBA" id="ARBA00023157"/>
    </source>
</evidence>